<keyword evidence="1" id="KW-0732">Signal</keyword>
<keyword evidence="3" id="KW-1185">Reference proteome</keyword>
<feature type="signal peptide" evidence="1">
    <location>
        <begin position="1"/>
        <end position="21"/>
    </location>
</feature>
<evidence type="ECO:0000313" key="2">
    <source>
        <dbReference type="EMBL" id="EDN96161.1"/>
    </source>
</evidence>
<dbReference type="GeneID" id="5493362"/>
<accession>A7E709</accession>
<dbReference type="RefSeq" id="XP_001596893.1">
    <property type="nucleotide sequence ID" value="XM_001596843.1"/>
</dbReference>
<protein>
    <recommendedName>
        <fullName evidence="4">Secreted protein</fullName>
    </recommendedName>
</protein>
<name>A7E709_SCLS1</name>
<sequence>MLLAAGLEACLLLTAEILVRSAVEMWLFFMFEAMLAADNRLHNRTCYINLIMLNNAHLEINSTLNNELFSTEMGRYHPQFHLRPNAPNELLHGVLDPR</sequence>
<dbReference type="KEGG" id="ssl:SS1G_01085"/>
<gene>
    <name evidence="2" type="ORF">SS1G_01085</name>
</gene>
<evidence type="ECO:0008006" key="4">
    <source>
        <dbReference type="Google" id="ProtNLM"/>
    </source>
</evidence>
<dbReference type="HOGENOM" id="CLU_2334902_0_0_1"/>
<dbReference type="InParanoid" id="A7E709"/>
<organism evidence="2 3">
    <name type="scientific">Sclerotinia sclerotiorum (strain ATCC 18683 / 1980 / Ss-1)</name>
    <name type="common">White mold</name>
    <name type="synonym">Whetzelinia sclerotiorum</name>
    <dbReference type="NCBI Taxonomy" id="665079"/>
    <lineage>
        <taxon>Eukaryota</taxon>
        <taxon>Fungi</taxon>
        <taxon>Dikarya</taxon>
        <taxon>Ascomycota</taxon>
        <taxon>Pezizomycotina</taxon>
        <taxon>Leotiomycetes</taxon>
        <taxon>Helotiales</taxon>
        <taxon>Sclerotiniaceae</taxon>
        <taxon>Sclerotinia</taxon>
    </lineage>
</organism>
<proteinExistence type="predicted"/>
<evidence type="ECO:0000313" key="3">
    <source>
        <dbReference type="Proteomes" id="UP000001312"/>
    </source>
</evidence>
<dbReference type="AlphaFoldDB" id="A7E709"/>
<reference evidence="3" key="1">
    <citation type="journal article" date="2011" name="PLoS Genet.">
        <title>Genomic analysis of the necrotrophic fungal pathogens Sclerotinia sclerotiorum and Botrytis cinerea.</title>
        <authorList>
            <person name="Amselem J."/>
            <person name="Cuomo C.A."/>
            <person name="van Kan J.A."/>
            <person name="Viaud M."/>
            <person name="Benito E.P."/>
            <person name="Couloux A."/>
            <person name="Coutinho P.M."/>
            <person name="de Vries R.P."/>
            <person name="Dyer P.S."/>
            <person name="Fillinger S."/>
            <person name="Fournier E."/>
            <person name="Gout L."/>
            <person name="Hahn M."/>
            <person name="Kohn L."/>
            <person name="Lapalu N."/>
            <person name="Plummer K.M."/>
            <person name="Pradier J.M."/>
            <person name="Quevillon E."/>
            <person name="Sharon A."/>
            <person name="Simon A."/>
            <person name="ten Have A."/>
            <person name="Tudzynski B."/>
            <person name="Tudzynski P."/>
            <person name="Wincker P."/>
            <person name="Andrew M."/>
            <person name="Anthouard V."/>
            <person name="Beever R.E."/>
            <person name="Beffa R."/>
            <person name="Benoit I."/>
            <person name="Bouzid O."/>
            <person name="Brault B."/>
            <person name="Chen Z."/>
            <person name="Choquer M."/>
            <person name="Collemare J."/>
            <person name="Cotton P."/>
            <person name="Danchin E.G."/>
            <person name="Da Silva C."/>
            <person name="Gautier A."/>
            <person name="Giraud C."/>
            <person name="Giraud T."/>
            <person name="Gonzalez C."/>
            <person name="Grossetete S."/>
            <person name="Guldener U."/>
            <person name="Henrissat B."/>
            <person name="Howlett B.J."/>
            <person name="Kodira C."/>
            <person name="Kretschmer M."/>
            <person name="Lappartient A."/>
            <person name="Leroch M."/>
            <person name="Levis C."/>
            <person name="Mauceli E."/>
            <person name="Neuveglise C."/>
            <person name="Oeser B."/>
            <person name="Pearson M."/>
            <person name="Poulain J."/>
            <person name="Poussereau N."/>
            <person name="Quesneville H."/>
            <person name="Rascle C."/>
            <person name="Schumacher J."/>
            <person name="Segurens B."/>
            <person name="Sexton A."/>
            <person name="Silva E."/>
            <person name="Sirven C."/>
            <person name="Soanes D.M."/>
            <person name="Talbot N.J."/>
            <person name="Templeton M."/>
            <person name="Yandava C."/>
            <person name="Yarden O."/>
            <person name="Zeng Q."/>
            <person name="Rollins J.A."/>
            <person name="Lebrun M.H."/>
            <person name="Dickman M."/>
        </authorList>
    </citation>
    <scope>NUCLEOTIDE SEQUENCE [LARGE SCALE GENOMIC DNA]</scope>
    <source>
        <strain evidence="3">ATCC 18683 / 1980 / Ss-1</strain>
    </source>
</reference>
<dbReference type="EMBL" id="CH476622">
    <property type="protein sequence ID" value="EDN96161.1"/>
    <property type="molecule type" value="Genomic_DNA"/>
</dbReference>
<feature type="chain" id="PRO_5002707532" description="Secreted protein" evidence="1">
    <location>
        <begin position="22"/>
        <end position="98"/>
    </location>
</feature>
<dbReference type="Proteomes" id="UP000001312">
    <property type="component" value="Unassembled WGS sequence"/>
</dbReference>
<evidence type="ECO:0000256" key="1">
    <source>
        <dbReference type="SAM" id="SignalP"/>
    </source>
</evidence>